<dbReference type="Proteomes" id="UP001628179">
    <property type="component" value="Unassembled WGS sequence"/>
</dbReference>
<dbReference type="GeneID" id="98171301"/>
<proteinExistence type="predicted"/>
<dbReference type="RefSeq" id="XP_070912079.1">
    <property type="nucleotide sequence ID" value="XM_071055978.1"/>
</dbReference>
<organism evidence="3 4">
    <name type="scientific">Madurella fahalii</name>
    <dbReference type="NCBI Taxonomy" id="1157608"/>
    <lineage>
        <taxon>Eukaryota</taxon>
        <taxon>Fungi</taxon>
        <taxon>Dikarya</taxon>
        <taxon>Ascomycota</taxon>
        <taxon>Pezizomycotina</taxon>
        <taxon>Sordariomycetes</taxon>
        <taxon>Sordariomycetidae</taxon>
        <taxon>Sordariales</taxon>
        <taxon>Sordariales incertae sedis</taxon>
        <taxon>Madurella</taxon>
    </lineage>
</organism>
<evidence type="ECO:0000256" key="1">
    <source>
        <dbReference type="SAM" id="MobiDB-lite"/>
    </source>
</evidence>
<accession>A0ABQ0FXW6</accession>
<evidence type="ECO:0000313" key="3">
    <source>
        <dbReference type="EMBL" id="GAB1310346.1"/>
    </source>
</evidence>
<sequence length="257" mass="27793">MERASSPRSPDHGLRHALRVMSCGGMIGTAILFPLANAEGLLFGFVTLAIFIITALAFHGLHLQPFVRFGPFTVAVALVLLFGAVLSAGPSRTELIPWLPLFIACLSLITVAIHKISQHMGPRRLSVTSEDEFSGVSIDTLSGRSIRTASSQRGPLPVLESNRLDPLYFTMPGPPSRTSHRTGTTGTELSLSSVTGQVQADWDARIRDYFPEETPPQQNQEHRSNTDSDADADADAYSDSNTEPEAAEARRPLLGSK</sequence>
<feature type="transmembrane region" description="Helical" evidence="2">
    <location>
        <begin position="69"/>
        <end position="89"/>
    </location>
</feature>
<comment type="caution">
    <text evidence="3">The sequence shown here is derived from an EMBL/GenBank/DDBJ whole genome shotgun (WGS) entry which is preliminary data.</text>
</comment>
<keyword evidence="2" id="KW-0472">Membrane</keyword>
<feature type="transmembrane region" description="Helical" evidence="2">
    <location>
        <begin position="95"/>
        <end position="114"/>
    </location>
</feature>
<evidence type="ECO:0000256" key="2">
    <source>
        <dbReference type="SAM" id="Phobius"/>
    </source>
</evidence>
<reference evidence="3 4" key="1">
    <citation type="submission" date="2024-09" db="EMBL/GenBank/DDBJ databases">
        <title>Itraconazole resistance in Madurella fahalii resulting from another homologue of gene encoding cytochrome P450 14-alpha sterol demethylase (CYP51).</title>
        <authorList>
            <person name="Yoshioka I."/>
            <person name="Fahal A.H."/>
            <person name="Kaneko S."/>
            <person name="Yaguchi T."/>
        </authorList>
    </citation>
    <scope>NUCLEOTIDE SEQUENCE [LARGE SCALE GENOMIC DNA]</scope>
    <source>
        <strain evidence="3 4">IFM 68171</strain>
    </source>
</reference>
<feature type="compositionally biased region" description="Low complexity" evidence="1">
    <location>
        <begin position="181"/>
        <end position="196"/>
    </location>
</feature>
<dbReference type="EMBL" id="BAAFSV010000001">
    <property type="protein sequence ID" value="GAB1310346.1"/>
    <property type="molecule type" value="Genomic_DNA"/>
</dbReference>
<name>A0ABQ0FXW6_9PEZI</name>
<feature type="transmembrane region" description="Helical" evidence="2">
    <location>
        <begin position="42"/>
        <end position="62"/>
    </location>
</feature>
<keyword evidence="4" id="KW-1185">Reference proteome</keyword>
<feature type="region of interest" description="Disordered" evidence="1">
    <location>
        <begin position="209"/>
        <end position="257"/>
    </location>
</feature>
<gene>
    <name evidence="3" type="ORF">MFIFM68171_00556</name>
</gene>
<keyword evidence="2" id="KW-0812">Transmembrane</keyword>
<evidence type="ECO:0000313" key="4">
    <source>
        <dbReference type="Proteomes" id="UP001628179"/>
    </source>
</evidence>
<keyword evidence="2" id="KW-1133">Transmembrane helix</keyword>
<feature type="region of interest" description="Disordered" evidence="1">
    <location>
        <begin position="165"/>
        <end position="196"/>
    </location>
</feature>
<protein>
    <submittedName>
        <fullName evidence="3">Uncharacterized protein</fullName>
    </submittedName>
</protein>
<feature type="transmembrane region" description="Helical" evidence="2">
    <location>
        <begin position="16"/>
        <end position="36"/>
    </location>
</feature>